<keyword evidence="3" id="KW-1185">Reference proteome</keyword>
<feature type="compositionally biased region" description="Basic and acidic residues" evidence="1">
    <location>
        <begin position="11"/>
        <end position="22"/>
    </location>
</feature>
<accession>A0A1V4AA22</accession>
<dbReference type="Proteomes" id="UP000190539">
    <property type="component" value="Unassembled WGS sequence"/>
</dbReference>
<dbReference type="InterPro" id="IPR029063">
    <property type="entry name" value="SAM-dependent_MTases_sf"/>
</dbReference>
<dbReference type="AlphaFoldDB" id="A0A1V4AA22"/>
<evidence type="ECO:0000313" key="2">
    <source>
        <dbReference type="EMBL" id="OON79648.1"/>
    </source>
</evidence>
<reference evidence="2 3" key="1">
    <citation type="submission" date="2017-02" db="EMBL/GenBank/DDBJ databases">
        <title>Draft Genome Sequence of Streptomyces tsukubaensis F601, a Producer of the immunosuppressant tacrolimus FK506.</title>
        <authorList>
            <person name="Zong G."/>
            <person name="Zhong C."/>
            <person name="Fu J."/>
            <person name="Qin R."/>
            <person name="Cao G."/>
        </authorList>
    </citation>
    <scope>NUCLEOTIDE SEQUENCE [LARGE SCALE GENOMIC DNA]</scope>
    <source>
        <strain evidence="2 3">F601</strain>
    </source>
</reference>
<gene>
    <name evidence="2" type="ORF">B1H18_13845</name>
</gene>
<protein>
    <submittedName>
        <fullName evidence="2">Uncharacterized protein</fullName>
    </submittedName>
</protein>
<sequence length="124" mass="13236">MSAAVLNAPRDAGRDQAGRPGDRCGTVRARGDEPGPARLLNLTVTLMNGGKRRPEGEWRTLLTASGFRSTRAVAMPYFNGGSQLSAIGKRRLSTGSKVGPAPCSWATESGCSHHPRRDPWPRPA</sequence>
<feature type="region of interest" description="Disordered" evidence="1">
    <location>
        <begin position="93"/>
        <end position="124"/>
    </location>
</feature>
<evidence type="ECO:0000313" key="3">
    <source>
        <dbReference type="Proteomes" id="UP000190539"/>
    </source>
</evidence>
<dbReference type="EMBL" id="MVFC01000009">
    <property type="protein sequence ID" value="OON79648.1"/>
    <property type="molecule type" value="Genomic_DNA"/>
</dbReference>
<proteinExistence type="predicted"/>
<feature type="region of interest" description="Disordered" evidence="1">
    <location>
        <begin position="1"/>
        <end position="36"/>
    </location>
</feature>
<comment type="caution">
    <text evidence="2">The sequence shown here is derived from an EMBL/GenBank/DDBJ whole genome shotgun (WGS) entry which is preliminary data.</text>
</comment>
<evidence type="ECO:0000256" key="1">
    <source>
        <dbReference type="SAM" id="MobiDB-lite"/>
    </source>
</evidence>
<organism evidence="2 3">
    <name type="scientific">Streptomyces tsukubensis</name>
    <dbReference type="NCBI Taxonomy" id="83656"/>
    <lineage>
        <taxon>Bacteria</taxon>
        <taxon>Bacillati</taxon>
        <taxon>Actinomycetota</taxon>
        <taxon>Actinomycetes</taxon>
        <taxon>Kitasatosporales</taxon>
        <taxon>Streptomycetaceae</taxon>
        <taxon>Streptomyces</taxon>
    </lineage>
</organism>
<dbReference type="Gene3D" id="3.40.50.150">
    <property type="entry name" value="Vaccinia Virus protein VP39"/>
    <property type="match status" value="1"/>
</dbReference>
<name>A0A1V4AA22_9ACTN</name>